<sequence length="168" mass="19527">MFIQLAKAAARRHLWKRSSASLLQLFPGSQSITMLLQAQCLQRPRAFSSDQDASEHLSSDGDTSEFLCSNKARIFVENLGVRTKDFEHNYGSSEKLNSMIESAKEAAKIDFKLDKLKQLYKRVRPEFVSRLLIHNHPFDDPCTHWLRYQTHARIEKPRFTSCYDLMFD</sequence>
<proteinExistence type="predicted"/>
<reference evidence="1" key="2">
    <citation type="journal article" date="2015" name="Data Brief">
        <title>Shoot transcriptome of the giant reed, Arundo donax.</title>
        <authorList>
            <person name="Barrero R.A."/>
            <person name="Guerrero F.D."/>
            <person name="Moolhuijzen P."/>
            <person name="Goolsby J.A."/>
            <person name="Tidwell J."/>
            <person name="Bellgard S.E."/>
            <person name="Bellgard M.I."/>
        </authorList>
    </citation>
    <scope>NUCLEOTIDE SEQUENCE</scope>
    <source>
        <tissue evidence="1">Shoot tissue taken approximately 20 cm above the soil surface</tissue>
    </source>
</reference>
<accession>A0A0A9T0A5</accession>
<organism evidence="1">
    <name type="scientific">Arundo donax</name>
    <name type="common">Giant reed</name>
    <name type="synonym">Donax arundinaceus</name>
    <dbReference type="NCBI Taxonomy" id="35708"/>
    <lineage>
        <taxon>Eukaryota</taxon>
        <taxon>Viridiplantae</taxon>
        <taxon>Streptophyta</taxon>
        <taxon>Embryophyta</taxon>
        <taxon>Tracheophyta</taxon>
        <taxon>Spermatophyta</taxon>
        <taxon>Magnoliopsida</taxon>
        <taxon>Liliopsida</taxon>
        <taxon>Poales</taxon>
        <taxon>Poaceae</taxon>
        <taxon>PACMAD clade</taxon>
        <taxon>Arundinoideae</taxon>
        <taxon>Arundineae</taxon>
        <taxon>Arundo</taxon>
    </lineage>
</organism>
<name>A0A0A9T0A5_ARUDO</name>
<dbReference type="AlphaFoldDB" id="A0A0A9T0A5"/>
<reference evidence="1" key="1">
    <citation type="submission" date="2014-09" db="EMBL/GenBank/DDBJ databases">
        <authorList>
            <person name="Magalhaes I.L.F."/>
            <person name="Oliveira U."/>
            <person name="Santos F.R."/>
            <person name="Vidigal T.H.D.A."/>
            <person name="Brescovit A.D."/>
            <person name="Santos A.J."/>
        </authorList>
    </citation>
    <scope>NUCLEOTIDE SEQUENCE</scope>
    <source>
        <tissue evidence="1">Shoot tissue taken approximately 20 cm above the soil surface</tissue>
    </source>
</reference>
<protein>
    <submittedName>
        <fullName evidence="1">Uncharacterized protein</fullName>
    </submittedName>
</protein>
<dbReference type="EMBL" id="GBRH01228538">
    <property type="protein sequence ID" value="JAD69357.1"/>
    <property type="molecule type" value="Transcribed_RNA"/>
</dbReference>
<evidence type="ECO:0000313" key="1">
    <source>
        <dbReference type="EMBL" id="JAD69357.1"/>
    </source>
</evidence>